<accession>A0A9E3LSX6</accession>
<dbReference type="AlphaFoldDB" id="A0A9E3LSX6"/>
<dbReference type="InterPro" id="IPR001296">
    <property type="entry name" value="Glyco_trans_1"/>
</dbReference>
<dbReference type="GO" id="GO:0016757">
    <property type="term" value="F:glycosyltransferase activity"/>
    <property type="evidence" value="ECO:0007669"/>
    <property type="project" value="InterPro"/>
</dbReference>
<dbReference type="Gene3D" id="3.40.50.2000">
    <property type="entry name" value="Glycogen Phosphorylase B"/>
    <property type="match status" value="2"/>
</dbReference>
<dbReference type="PANTHER" id="PTHR12526:SF595">
    <property type="entry name" value="BLL5217 PROTEIN"/>
    <property type="match status" value="1"/>
</dbReference>
<reference evidence="3" key="1">
    <citation type="submission" date="2021-05" db="EMBL/GenBank/DDBJ databases">
        <authorList>
            <person name="Pietrasiak N."/>
            <person name="Ward R."/>
            <person name="Stajich J.E."/>
            <person name="Kurbessoian T."/>
        </authorList>
    </citation>
    <scope>NUCLEOTIDE SEQUENCE</scope>
    <source>
        <strain evidence="3">HA4357-MV3</strain>
    </source>
</reference>
<dbReference type="PANTHER" id="PTHR12526">
    <property type="entry name" value="GLYCOSYLTRANSFERASE"/>
    <property type="match status" value="1"/>
</dbReference>
<evidence type="ECO:0000313" key="4">
    <source>
        <dbReference type="Proteomes" id="UP000813215"/>
    </source>
</evidence>
<dbReference type="EMBL" id="JAHHHW010000086">
    <property type="protein sequence ID" value="MBW4432476.1"/>
    <property type="molecule type" value="Genomic_DNA"/>
</dbReference>
<feature type="domain" description="Glycosyltransferase subfamily 4-like N-terminal" evidence="2">
    <location>
        <begin position="18"/>
        <end position="134"/>
    </location>
</feature>
<dbReference type="InterPro" id="IPR028098">
    <property type="entry name" value="Glyco_trans_4-like_N"/>
</dbReference>
<dbReference type="SUPFAM" id="SSF53756">
    <property type="entry name" value="UDP-Glycosyltransferase/glycogen phosphorylase"/>
    <property type="match status" value="1"/>
</dbReference>
<reference evidence="3" key="2">
    <citation type="journal article" date="2022" name="Microbiol. Resour. Announc.">
        <title>Metagenome Sequencing to Explore Phylogenomics of Terrestrial Cyanobacteria.</title>
        <authorList>
            <person name="Ward R.D."/>
            <person name="Stajich J.E."/>
            <person name="Johansen J.R."/>
            <person name="Huntemann M."/>
            <person name="Clum A."/>
            <person name="Foster B."/>
            <person name="Foster B."/>
            <person name="Roux S."/>
            <person name="Palaniappan K."/>
            <person name="Varghese N."/>
            <person name="Mukherjee S."/>
            <person name="Reddy T.B.K."/>
            <person name="Daum C."/>
            <person name="Copeland A."/>
            <person name="Chen I.A."/>
            <person name="Ivanova N.N."/>
            <person name="Kyrpides N.C."/>
            <person name="Shapiro N."/>
            <person name="Eloe-Fadrosh E.A."/>
            <person name="Pietrasiak N."/>
        </authorList>
    </citation>
    <scope>NUCLEOTIDE SEQUENCE</scope>
    <source>
        <strain evidence="3">HA4357-MV3</strain>
    </source>
</reference>
<protein>
    <submittedName>
        <fullName evidence="3">Glycosyltransferase family 4 protein</fullName>
    </submittedName>
</protein>
<comment type="caution">
    <text evidence="3">The sequence shown here is derived from an EMBL/GenBank/DDBJ whole genome shotgun (WGS) entry which is preliminary data.</text>
</comment>
<proteinExistence type="predicted"/>
<dbReference type="Pfam" id="PF13439">
    <property type="entry name" value="Glyco_transf_4"/>
    <property type="match status" value="1"/>
</dbReference>
<organism evidence="3 4">
    <name type="scientific">Pelatocladus maniniholoensis HA4357-MV3</name>
    <dbReference type="NCBI Taxonomy" id="1117104"/>
    <lineage>
        <taxon>Bacteria</taxon>
        <taxon>Bacillati</taxon>
        <taxon>Cyanobacteriota</taxon>
        <taxon>Cyanophyceae</taxon>
        <taxon>Nostocales</taxon>
        <taxon>Nostocaceae</taxon>
        <taxon>Pelatocladus</taxon>
    </lineage>
</organism>
<dbReference type="Pfam" id="PF00534">
    <property type="entry name" value="Glycos_transf_1"/>
    <property type="match status" value="1"/>
</dbReference>
<dbReference type="CDD" id="cd03802">
    <property type="entry name" value="GT4_AviGT4-like"/>
    <property type="match status" value="1"/>
</dbReference>
<evidence type="ECO:0000259" key="1">
    <source>
        <dbReference type="Pfam" id="PF00534"/>
    </source>
</evidence>
<evidence type="ECO:0000259" key="2">
    <source>
        <dbReference type="Pfam" id="PF13439"/>
    </source>
</evidence>
<name>A0A9E3LSX6_9NOST</name>
<sequence length="375" mass="41919">MRIAQVAPLWERVPPPGYGGTELVVGLLTDELVRRGHEVTLFASGDSLTLAKLVSVHPRALRLDKSIKEYGVYEMLELSRVYESADEFDIIHSHMGCNALPYVNLVKTPTVHTLHGIFTPDNEKLFVHAKNQPYVSISNSQREPRLGLNYAATVYNGIDVSSHQFHAQPEESPYLAFLGRISPEKGTHIAIQIAKEAGWRLKMAGKIDVVDQEYFEKEVKPLIDGKQIEYLGEANHVQKNALMGGAVATLFTITWREPFGLVMVESMAAGTPVIAMNMGSVPEVVVHGKTGFLCNSIAECVDAVRKLEQLDRYGCREHVENNFSVQKMVDGYEAVYQEIVGQRLAQNAKLMHLDDFKHKPQFSALSRFAQLRSKM</sequence>
<feature type="domain" description="Glycosyl transferase family 1" evidence="1">
    <location>
        <begin position="163"/>
        <end position="310"/>
    </location>
</feature>
<evidence type="ECO:0000313" key="3">
    <source>
        <dbReference type="EMBL" id="MBW4432476.1"/>
    </source>
</evidence>
<dbReference type="Proteomes" id="UP000813215">
    <property type="component" value="Unassembled WGS sequence"/>
</dbReference>
<gene>
    <name evidence="3" type="ORF">KME28_12260</name>
</gene>